<reference evidence="1 2" key="1">
    <citation type="journal article" date="2017" name="Int. J. Syst. Evol. Microbiol.">
        <title>Photobacterium alginatilyticum sp. nov., a marine bacterium isolated from bottom seawater.</title>
        <authorList>
            <person name="Wang X."/>
            <person name="Wang Y."/>
            <person name="Yang X."/>
            <person name="Sun H."/>
            <person name="Li B."/>
            <person name="Zhang X.H."/>
        </authorList>
    </citation>
    <scope>NUCLEOTIDE SEQUENCE [LARGE SCALE GENOMIC DNA]</scope>
    <source>
        <strain evidence="1 2">P03D4</strain>
    </source>
</reference>
<gene>
    <name evidence="1" type="ORF">EIZ48_26905</name>
</gene>
<evidence type="ECO:0000313" key="2">
    <source>
        <dbReference type="Proteomes" id="UP000738517"/>
    </source>
</evidence>
<evidence type="ECO:0008006" key="3">
    <source>
        <dbReference type="Google" id="ProtNLM"/>
    </source>
</evidence>
<keyword evidence="2" id="KW-1185">Reference proteome</keyword>
<comment type="caution">
    <text evidence="1">The sequence shown here is derived from an EMBL/GenBank/DDBJ whole genome shotgun (WGS) entry which is preliminary data.</text>
</comment>
<evidence type="ECO:0000313" key="1">
    <source>
        <dbReference type="EMBL" id="NBI56137.1"/>
    </source>
</evidence>
<dbReference type="RefSeq" id="WP_160658325.1">
    <property type="nucleotide sequence ID" value="NZ_RSEJ01000048.1"/>
</dbReference>
<proteinExistence type="predicted"/>
<sequence>MIEINYIYKGHEGFISFTSLELHDTLSYYLETGDTHAIIDILTKSIEPMENFLPSEDTDTSARNLAFINGFSSIKILNNDGSFTALI</sequence>
<protein>
    <recommendedName>
        <fullName evidence="3">CdiI immunity protein domain-containing protein</fullName>
    </recommendedName>
</protein>
<dbReference type="Proteomes" id="UP000738517">
    <property type="component" value="Unassembled WGS sequence"/>
</dbReference>
<accession>A0ABW9YQH3</accession>
<name>A0ABW9YQH3_9GAMM</name>
<organism evidence="1 2">
    <name type="scientific">Photobacterium alginatilyticum</name>
    <dbReference type="NCBI Taxonomy" id="1775171"/>
    <lineage>
        <taxon>Bacteria</taxon>
        <taxon>Pseudomonadati</taxon>
        <taxon>Pseudomonadota</taxon>
        <taxon>Gammaproteobacteria</taxon>
        <taxon>Vibrionales</taxon>
        <taxon>Vibrionaceae</taxon>
        <taxon>Photobacterium</taxon>
    </lineage>
</organism>
<dbReference type="EMBL" id="RSEJ01000048">
    <property type="protein sequence ID" value="NBI56137.1"/>
    <property type="molecule type" value="Genomic_DNA"/>
</dbReference>